<proteinExistence type="predicted"/>
<keyword evidence="1" id="KW-0812">Transmembrane</keyword>
<protein>
    <submittedName>
        <fullName evidence="2">Uncharacterized protein</fullName>
    </submittedName>
</protein>
<keyword evidence="1" id="KW-1133">Transmembrane helix</keyword>
<organism evidence="2 3">
    <name type="scientific">Francisella tularensis subsp. tularensis str. SCHU S4 substr. FSC237</name>
    <dbReference type="NCBI Taxonomy" id="1341660"/>
    <lineage>
        <taxon>Bacteria</taxon>
        <taxon>Pseudomonadati</taxon>
        <taxon>Pseudomonadota</taxon>
        <taxon>Gammaproteobacteria</taxon>
        <taxon>Thiotrichales</taxon>
        <taxon>Francisellaceae</taxon>
        <taxon>Francisella</taxon>
    </lineage>
</organism>
<dbReference type="Proteomes" id="UP000023806">
    <property type="component" value="Unassembled WGS sequence"/>
</dbReference>
<dbReference type="RefSeq" id="WP_003018868.1">
    <property type="nucleotide sequence ID" value="NZ_KK211923.1"/>
</dbReference>
<dbReference type="AlphaFoldDB" id="A0AAD3ASP9"/>
<gene>
    <name evidence="2" type="ORF">P250_02638</name>
</gene>
<name>A0AAD3ASP9_FRATT</name>
<sequence length="58" mass="6568">MQIITVSEYLRTRLSELGIKDIIGVAGDYNLNGVEIVINYVLVMLLMIMLRLMGLVKK</sequence>
<evidence type="ECO:0000256" key="1">
    <source>
        <dbReference type="SAM" id="Phobius"/>
    </source>
</evidence>
<comment type="caution">
    <text evidence="2">The sequence shown here is derived from an EMBL/GenBank/DDBJ whole genome shotgun (WGS) entry which is preliminary data.</text>
</comment>
<dbReference type="EMBL" id="JIDS01000002">
    <property type="protein sequence ID" value="EZK37882.1"/>
    <property type="molecule type" value="Genomic_DNA"/>
</dbReference>
<evidence type="ECO:0000313" key="2">
    <source>
        <dbReference type="EMBL" id="EZK37882.1"/>
    </source>
</evidence>
<reference evidence="2 3" key="1">
    <citation type="submission" date="2014-03" db="EMBL/GenBank/DDBJ databases">
        <title>The Genome Sequence of Francisella tularensis subsp. tularensis str. SCHU S4 substr. FSC043.</title>
        <authorList>
            <consortium name="The Broad Institute Genomics Platform"/>
            <consortium name="The Broad Institute Genome Sequencing Center for Infectious Disease"/>
            <person name="Chapman S.B."/>
            <person name="Guina T."/>
            <person name="Gelhaus C."/>
            <person name="Comer J."/>
            <person name="Sellati T."/>
            <person name="Sjostedt A."/>
            <person name="Young S.K."/>
            <person name="Zeng Q."/>
            <person name="Gargeya S."/>
            <person name="Abouelleil A."/>
            <person name="Alvarado L."/>
            <person name="Chapman S.B."/>
            <person name="Gainer-Dewar J."/>
            <person name="Goldberg J."/>
            <person name="Griggs A."/>
            <person name="Gujja S."/>
            <person name="Hansen M."/>
            <person name="Howarth C."/>
            <person name="Imamovic A."/>
            <person name="Larimer J."/>
            <person name="Murphy C."/>
            <person name="Naylor J."/>
            <person name="Pearson M."/>
            <person name="Poon T.W."/>
            <person name="Priest M."/>
            <person name="Roberts A."/>
            <person name="Saif S."/>
            <person name="Shea T."/>
            <person name="Sykes S."/>
            <person name="Wortman J."/>
            <person name="Nusbaum C."/>
            <person name="Birren B."/>
        </authorList>
    </citation>
    <scope>NUCLEOTIDE SEQUENCE [LARGE SCALE GENOMIC DNA]</scope>
    <source>
        <strain evidence="2 3">Schu S4</strain>
    </source>
</reference>
<evidence type="ECO:0000313" key="3">
    <source>
        <dbReference type="Proteomes" id="UP000023806"/>
    </source>
</evidence>
<feature type="transmembrane region" description="Helical" evidence="1">
    <location>
        <begin position="37"/>
        <end position="56"/>
    </location>
</feature>
<keyword evidence="1" id="KW-0472">Membrane</keyword>
<accession>A0AAD3ASP9</accession>